<evidence type="ECO:0000313" key="2">
    <source>
        <dbReference type="Proteomes" id="UP000028045"/>
    </source>
</evidence>
<dbReference type="OrthoDB" id="5304511at2759"/>
<name>A0A084AJE0_STACB</name>
<dbReference type="Proteomes" id="UP000028045">
    <property type="component" value="Unassembled WGS sequence"/>
</dbReference>
<organism evidence="1 2">
    <name type="scientific">Stachybotrys chartarum (strain CBS 109288 / IBT 7711)</name>
    <name type="common">Toxic black mold</name>
    <name type="synonym">Stilbospora chartarum</name>
    <dbReference type="NCBI Taxonomy" id="1280523"/>
    <lineage>
        <taxon>Eukaryota</taxon>
        <taxon>Fungi</taxon>
        <taxon>Dikarya</taxon>
        <taxon>Ascomycota</taxon>
        <taxon>Pezizomycotina</taxon>
        <taxon>Sordariomycetes</taxon>
        <taxon>Hypocreomycetidae</taxon>
        <taxon>Hypocreales</taxon>
        <taxon>Stachybotryaceae</taxon>
        <taxon>Stachybotrys</taxon>
    </lineage>
</organism>
<sequence>MELEDLPSELLFELLIALPTLEALASLIQASPRCLNVFARFRAVILTAVVENQMPPGVIRHALAVINVPDVDSDDAQPLWDYLQSYFDAAPEGLGTTLSQEKARKLAALHKSITSFASHFSGRTLHIFNSSTWEELDARPTDESPGSEEEQAKTFNDLTVAEQIRILRAFYRFQLYSVCFPVEPSFEMLSIVSSTQYVHDYRSWSRVPRALAYKPKFTAAQQFQHFIRHMGPWEIEELCTVHQYFTSNLCCLVEAYVEWRGMRLLPMRSHIFGMLVEFEQLGPGYYAFVASLGVFYLERILLSEDVELAMDLLPGILQPLTGRFLSEALWMGSEGNVRESPETSSSETWSQSEHANLGFHRYSRCAEHPSIYALGIREAPLRTLGYVFWDEQRITVPINTALLDDAFRMNWRSITLSPPYSKILECHGMNWLILSVGFRDFQQDHARIQEEERRFLIGRN</sequence>
<dbReference type="EMBL" id="KL648705">
    <property type="protein sequence ID" value="KEY65419.1"/>
    <property type="molecule type" value="Genomic_DNA"/>
</dbReference>
<dbReference type="HOGENOM" id="CLU_048457_0_0_1"/>
<dbReference type="AlphaFoldDB" id="A0A084AJE0"/>
<protein>
    <submittedName>
        <fullName evidence="1">Uncharacterized protein</fullName>
    </submittedName>
</protein>
<accession>A0A084AJE0</accession>
<evidence type="ECO:0000313" key="1">
    <source>
        <dbReference type="EMBL" id="KEY65419.1"/>
    </source>
</evidence>
<gene>
    <name evidence="1" type="ORF">S7711_10822</name>
</gene>
<reference evidence="1 2" key="1">
    <citation type="journal article" date="2014" name="BMC Genomics">
        <title>Comparative genome sequencing reveals chemotype-specific gene clusters in the toxigenic black mold Stachybotrys.</title>
        <authorList>
            <person name="Semeiks J."/>
            <person name="Borek D."/>
            <person name="Otwinowski Z."/>
            <person name="Grishin N.V."/>
        </authorList>
    </citation>
    <scope>NUCLEOTIDE SEQUENCE [LARGE SCALE GENOMIC DNA]</scope>
    <source>
        <strain evidence="2">CBS 109288 / IBT 7711</strain>
    </source>
</reference>
<proteinExistence type="predicted"/>
<keyword evidence="2" id="KW-1185">Reference proteome</keyword>